<evidence type="ECO:0000256" key="4">
    <source>
        <dbReference type="ARBA" id="ARBA00023136"/>
    </source>
</evidence>
<dbReference type="InterPro" id="IPR011641">
    <property type="entry name" value="Tyr-kin_ephrin_A/B_rcpt-like"/>
</dbReference>
<feature type="transmembrane region" description="Helical" evidence="7">
    <location>
        <begin position="720"/>
        <end position="741"/>
    </location>
</feature>
<evidence type="ECO:0000313" key="11">
    <source>
        <dbReference type="EMBL" id="CAI3985654.1"/>
    </source>
</evidence>
<dbReference type="InterPro" id="IPR001828">
    <property type="entry name" value="ANF_lig-bd_rcpt"/>
</dbReference>
<evidence type="ECO:0000256" key="2">
    <source>
        <dbReference type="ARBA" id="ARBA00022692"/>
    </source>
</evidence>
<dbReference type="InterPro" id="IPR000337">
    <property type="entry name" value="GPCR_3"/>
</dbReference>
<evidence type="ECO:0000313" key="13">
    <source>
        <dbReference type="EMBL" id="CAL4772966.1"/>
    </source>
</evidence>
<evidence type="ECO:0000256" key="7">
    <source>
        <dbReference type="SAM" id="Phobius"/>
    </source>
</evidence>
<keyword evidence="14" id="KW-1185">Reference proteome</keyword>
<evidence type="ECO:0000256" key="1">
    <source>
        <dbReference type="ARBA" id="ARBA00004141"/>
    </source>
</evidence>
<feature type="domain" description="Tyrosine-protein kinase ephrin type A/B receptor-like" evidence="10">
    <location>
        <begin position="532"/>
        <end position="569"/>
    </location>
</feature>
<evidence type="ECO:0000256" key="8">
    <source>
        <dbReference type="SAM" id="SignalP"/>
    </source>
</evidence>
<evidence type="ECO:0000313" key="14">
    <source>
        <dbReference type="Proteomes" id="UP001152797"/>
    </source>
</evidence>
<keyword evidence="5 13" id="KW-0675">Receptor</keyword>
<accession>A0A9P1FQC2</accession>
<dbReference type="EMBL" id="CAMXCT030001005">
    <property type="protein sequence ID" value="CAL4772966.1"/>
    <property type="molecule type" value="Genomic_DNA"/>
</dbReference>
<dbReference type="InterPro" id="IPR028082">
    <property type="entry name" value="Peripla_BP_I"/>
</dbReference>
<protein>
    <submittedName>
        <fullName evidence="13">Taste receptor type 1 member 2 (G-protein coupled receptor 71) (Sweet taste receptor T1R2)</fullName>
    </submittedName>
</protein>
<dbReference type="InterPro" id="IPR050726">
    <property type="entry name" value="mGluR"/>
</dbReference>
<evidence type="ECO:0000313" key="12">
    <source>
        <dbReference type="EMBL" id="CAL1139029.1"/>
    </source>
</evidence>
<gene>
    <name evidence="11" type="ORF">C1SCF055_LOCUS13079</name>
</gene>
<feature type="signal peptide" evidence="8">
    <location>
        <begin position="1"/>
        <end position="21"/>
    </location>
</feature>
<keyword evidence="3 7" id="KW-1133">Transmembrane helix</keyword>
<feature type="transmembrane region" description="Helical" evidence="7">
    <location>
        <begin position="825"/>
        <end position="845"/>
    </location>
</feature>
<evidence type="ECO:0000256" key="6">
    <source>
        <dbReference type="ARBA" id="ARBA00023180"/>
    </source>
</evidence>
<keyword evidence="4 7" id="KW-0472">Membrane</keyword>
<feature type="domain" description="Receptor ligand binding region" evidence="9">
    <location>
        <begin position="72"/>
        <end position="199"/>
    </location>
</feature>
<evidence type="ECO:0000256" key="5">
    <source>
        <dbReference type="ARBA" id="ARBA00023170"/>
    </source>
</evidence>
<proteinExistence type="predicted"/>
<dbReference type="Pfam" id="PF07699">
    <property type="entry name" value="Ephrin_rec_like"/>
    <property type="match status" value="2"/>
</dbReference>
<sequence>MRIFSLLAVALVRSVAEFTLGALTAASIYPDGFVAIIAAHFDFRKHFEPDLRARLGEPIIALTGGLHQNMPTVKLRHKDTQMITAVGVSNALELILGLDNEPSVTGLIGATISGVTLPVGTISSARKVPQISPSATASPLSNKETFPYFLRTLPADTGQASALWHWILEFQVPSATCVYTTDTYGSELYEATKELARQSGESERIQGQALRQMQQSFVVDEARLVARNLALPENSPHLSNSFQFLSQLGQFGRAFSAKNVALNRFVTKPGTVKQIGSRFILLYTFTSTLKKFLPILDEEGMLGPDWQYFASDSSVSIGLLELLPAGCFLISFVNKGPLYPKFQELLSKMDLDDWIGPNSTERYKLEANLIDAVHLNASMQHITTDPYASFAFDATYTFLVAANNLMHQGLNESEIYGEVLLEELRRTQFFGVSGEVSFDENGDRAASYEILNVVSGAEDPKTVAIFSVSTKQFTFLDNLTWMDGSVGNFLPRHLVSCDPGFYKEEKFSPCKPCPKGTRCAGGEDSFRNCPRGSFSNATGSVNCTLCPEGSFAADVGSVACSLCTSGFVANDTGLESCSPCSRGNYMPFSGGTNCLECGLNRITEAPGATSESQCRCDEGLFFCAPELGTVGARGCKACPSGLHCPGGLGTPMQEAGRWTYPMQGTACDFAVLSCRNDNQCPQGALGVCAEGREGKACNNCKEGYFPLENGTCQKCQEADLLPAIAIFILIPMAIILLSCFNMDPNQQSSLAEYTRAIWCLNLLTAAAVTSQIIMSVQALGSIRQLSIEWPVPVKSLIDLTRLLTFNLDIIKVGCVYGNDSPILKFTSQILICPVGCCLICLGWLIQQIDRRSKMSWTESSISADCCFLHSFYPLPSAR</sequence>
<name>A0A9P1FQC2_9DINO</name>
<dbReference type="GO" id="GO:0016020">
    <property type="term" value="C:membrane"/>
    <property type="evidence" value="ECO:0007669"/>
    <property type="project" value="UniProtKB-SubCell"/>
</dbReference>
<dbReference type="Pfam" id="PF01094">
    <property type="entry name" value="ANF_receptor"/>
    <property type="match status" value="2"/>
</dbReference>
<dbReference type="Gene3D" id="3.40.50.2300">
    <property type="match status" value="2"/>
</dbReference>
<dbReference type="EMBL" id="CAMXCT020001005">
    <property type="protein sequence ID" value="CAL1139029.1"/>
    <property type="molecule type" value="Genomic_DNA"/>
</dbReference>
<dbReference type="SMART" id="SM01411">
    <property type="entry name" value="Ephrin_rec_like"/>
    <property type="match status" value="2"/>
</dbReference>
<feature type="chain" id="PRO_5043272130" evidence="8">
    <location>
        <begin position="22"/>
        <end position="878"/>
    </location>
</feature>
<reference evidence="11" key="1">
    <citation type="submission" date="2022-10" db="EMBL/GenBank/DDBJ databases">
        <authorList>
            <person name="Chen Y."/>
            <person name="Dougan E. K."/>
            <person name="Chan C."/>
            <person name="Rhodes N."/>
            <person name="Thang M."/>
        </authorList>
    </citation>
    <scope>NUCLEOTIDE SEQUENCE</scope>
</reference>
<dbReference type="Proteomes" id="UP001152797">
    <property type="component" value="Unassembled WGS sequence"/>
</dbReference>
<dbReference type="SUPFAM" id="SSF57184">
    <property type="entry name" value="Growth factor receptor domain"/>
    <property type="match status" value="1"/>
</dbReference>
<comment type="caution">
    <text evidence="11">The sequence shown here is derived from an EMBL/GenBank/DDBJ whole genome shotgun (WGS) entry which is preliminary data.</text>
</comment>
<evidence type="ECO:0000259" key="9">
    <source>
        <dbReference type="Pfam" id="PF01094"/>
    </source>
</evidence>
<dbReference type="PRINTS" id="PR00248">
    <property type="entry name" value="GPCRMGR"/>
</dbReference>
<reference evidence="12" key="2">
    <citation type="submission" date="2024-04" db="EMBL/GenBank/DDBJ databases">
        <authorList>
            <person name="Chen Y."/>
            <person name="Shah S."/>
            <person name="Dougan E. K."/>
            <person name="Thang M."/>
            <person name="Chan C."/>
        </authorList>
    </citation>
    <scope>NUCLEOTIDE SEQUENCE [LARGE SCALE GENOMIC DNA]</scope>
</reference>
<organism evidence="11">
    <name type="scientific">Cladocopium goreaui</name>
    <dbReference type="NCBI Taxonomy" id="2562237"/>
    <lineage>
        <taxon>Eukaryota</taxon>
        <taxon>Sar</taxon>
        <taxon>Alveolata</taxon>
        <taxon>Dinophyceae</taxon>
        <taxon>Suessiales</taxon>
        <taxon>Symbiodiniaceae</taxon>
        <taxon>Cladocopium</taxon>
    </lineage>
</organism>
<evidence type="ECO:0000256" key="3">
    <source>
        <dbReference type="ARBA" id="ARBA00022989"/>
    </source>
</evidence>
<dbReference type="AlphaFoldDB" id="A0A9P1FQC2"/>
<keyword evidence="2 7" id="KW-0812">Transmembrane</keyword>
<dbReference type="OrthoDB" id="413581at2759"/>
<keyword evidence="8" id="KW-0732">Signal</keyword>
<feature type="domain" description="Receptor ligand binding region" evidence="9">
    <location>
        <begin position="276"/>
        <end position="454"/>
    </location>
</feature>
<dbReference type="Gene3D" id="2.10.50.10">
    <property type="entry name" value="Tumor Necrosis Factor Receptor, subunit A, domain 2"/>
    <property type="match status" value="2"/>
</dbReference>
<dbReference type="SUPFAM" id="SSF53822">
    <property type="entry name" value="Periplasmic binding protein-like I"/>
    <property type="match status" value="1"/>
</dbReference>
<dbReference type="GO" id="GO:0004930">
    <property type="term" value="F:G protein-coupled receptor activity"/>
    <property type="evidence" value="ECO:0007669"/>
    <property type="project" value="InterPro"/>
</dbReference>
<dbReference type="PANTHER" id="PTHR24060">
    <property type="entry name" value="METABOTROPIC GLUTAMATE RECEPTOR"/>
    <property type="match status" value="1"/>
</dbReference>
<dbReference type="EMBL" id="CAMXCT010001005">
    <property type="protein sequence ID" value="CAI3985654.1"/>
    <property type="molecule type" value="Genomic_DNA"/>
</dbReference>
<feature type="domain" description="Tyrosine-protein kinase ephrin type A/B receptor-like" evidence="10">
    <location>
        <begin position="570"/>
        <end position="614"/>
    </location>
</feature>
<dbReference type="InterPro" id="IPR009030">
    <property type="entry name" value="Growth_fac_rcpt_cys_sf"/>
</dbReference>
<comment type="subcellular location">
    <subcellularLocation>
        <location evidence="1">Membrane</location>
        <topology evidence="1">Multi-pass membrane protein</topology>
    </subcellularLocation>
</comment>
<evidence type="ECO:0000259" key="10">
    <source>
        <dbReference type="Pfam" id="PF07699"/>
    </source>
</evidence>
<feature type="transmembrane region" description="Helical" evidence="7">
    <location>
        <begin position="753"/>
        <end position="774"/>
    </location>
</feature>
<keyword evidence="6" id="KW-0325">Glycoprotein</keyword>